<sequence>MDDHDITAESASPTNPSSEVPLVSSVAATEPVGDQNPPPPVLAKRPSTGTSEAIGKSVEKCLLEWGITKIMTITVDNASSNDVGVQYLRRRLQRWKDGTILDGKFVHMRRAAHLLYLAVREGLKECDESIKRIRNVVRFVSSSPARLQKFRNCVNQEQIESKRQLCLDVETRWNSTYLMLEYAMVYRKAFDLLENSDGGKFLAELTKLSGVPINNNWDRATSLLPFLKIFYDATLRLSGSLYATTNVYLLEFVTIWKMIKKKCESVDSGEMLMAYGMKKKHEKYWENMDNINLMLYVAIVLNPRCKMHYVKWAINDQYDSVNAAKLHDMVMNTLNLLYEHYASLQSQNVPNISENIDLSSRDLETCNDWHDVADYEFERDIGGQTLFDKKKVIWTSTITGKSVGVLHYLTASLPLVEHGILMM</sequence>
<reference evidence="4" key="1">
    <citation type="journal article" date="2017" name="Nature">
        <title>The genome of Chenopodium quinoa.</title>
        <authorList>
            <person name="Jarvis D.E."/>
            <person name="Ho Y.S."/>
            <person name="Lightfoot D.J."/>
            <person name="Schmoeckel S.M."/>
            <person name="Li B."/>
            <person name="Borm T.J.A."/>
            <person name="Ohyanagi H."/>
            <person name="Mineta K."/>
            <person name="Michell C.T."/>
            <person name="Saber N."/>
            <person name="Kharbatia N.M."/>
            <person name="Rupper R.R."/>
            <person name="Sharp A.R."/>
            <person name="Dally N."/>
            <person name="Boughton B.A."/>
            <person name="Woo Y.H."/>
            <person name="Gao G."/>
            <person name="Schijlen E.G.W.M."/>
            <person name="Guo X."/>
            <person name="Momin A.A."/>
            <person name="Negrao S."/>
            <person name="Al-Babili S."/>
            <person name="Gehring C."/>
            <person name="Roessner U."/>
            <person name="Jung C."/>
            <person name="Murphy K."/>
            <person name="Arold S.T."/>
            <person name="Gojobori T."/>
            <person name="van der Linden C.G."/>
            <person name="van Loo E.N."/>
            <person name="Jellen E.N."/>
            <person name="Maughan P.J."/>
            <person name="Tester M."/>
        </authorList>
    </citation>
    <scope>NUCLEOTIDE SEQUENCE [LARGE SCALE GENOMIC DNA]</scope>
    <source>
        <strain evidence="4">cv. PI 614886</strain>
    </source>
</reference>
<evidence type="ECO:0000256" key="1">
    <source>
        <dbReference type="ARBA" id="ARBA00023125"/>
    </source>
</evidence>
<evidence type="ECO:0000256" key="2">
    <source>
        <dbReference type="SAM" id="MobiDB-lite"/>
    </source>
</evidence>
<keyword evidence="1" id="KW-0238">DNA-binding</keyword>
<dbReference type="InterPro" id="IPR012337">
    <property type="entry name" value="RNaseH-like_sf"/>
</dbReference>
<dbReference type="InterPro" id="IPR025525">
    <property type="entry name" value="hAT-like_transposase_RNase-H"/>
</dbReference>
<evidence type="ECO:0000313" key="4">
    <source>
        <dbReference type="EnsemblPlants" id="AUR62013911-RA:cds"/>
    </source>
</evidence>
<dbReference type="Gramene" id="AUR62013911-RA">
    <property type="protein sequence ID" value="AUR62013911-RA:cds"/>
    <property type="gene ID" value="AUR62013911"/>
</dbReference>
<dbReference type="PANTHER" id="PTHR46481">
    <property type="entry name" value="ZINC FINGER BED DOMAIN-CONTAINING PROTEIN 4"/>
    <property type="match status" value="1"/>
</dbReference>
<dbReference type="PANTHER" id="PTHR46481:SF8">
    <property type="entry name" value="ZINC FINGER BED DOMAIN-CONTAINING PROTEIN RICESLEEPER 1-LIKE"/>
    <property type="match status" value="1"/>
</dbReference>
<proteinExistence type="predicted"/>
<dbReference type="GO" id="GO:0003677">
    <property type="term" value="F:DNA binding"/>
    <property type="evidence" value="ECO:0007669"/>
    <property type="project" value="UniProtKB-KW"/>
</dbReference>
<reference evidence="4" key="2">
    <citation type="submission" date="2021-03" db="UniProtKB">
        <authorList>
            <consortium name="EnsemblPlants"/>
        </authorList>
    </citation>
    <scope>IDENTIFICATION</scope>
</reference>
<evidence type="ECO:0000259" key="3">
    <source>
        <dbReference type="Pfam" id="PF14372"/>
    </source>
</evidence>
<feature type="domain" description="hAT-like transposase RNase-H fold" evidence="3">
    <location>
        <begin position="238"/>
        <end position="341"/>
    </location>
</feature>
<accession>A0A803LIW4</accession>
<dbReference type="EnsemblPlants" id="AUR62013911-RA">
    <property type="protein sequence ID" value="AUR62013911-RA:cds"/>
    <property type="gene ID" value="AUR62013911"/>
</dbReference>
<dbReference type="InterPro" id="IPR052035">
    <property type="entry name" value="ZnF_BED_domain_contain"/>
</dbReference>
<keyword evidence="5" id="KW-1185">Reference proteome</keyword>
<name>A0A803LIW4_CHEQI</name>
<dbReference type="SUPFAM" id="SSF53098">
    <property type="entry name" value="Ribonuclease H-like"/>
    <property type="match status" value="1"/>
</dbReference>
<dbReference type="Proteomes" id="UP000596660">
    <property type="component" value="Unplaced"/>
</dbReference>
<organism evidence="4 5">
    <name type="scientific">Chenopodium quinoa</name>
    <name type="common">Quinoa</name>
    <dbReference type="NCBI Taxonomy" id="63459"/>
    <lineage>
        <taxon>Eukaryota</taxon>
        <taxon>Viridiplantae</taxon>
        <taxon>Streptophyta</taxon>
        <taxon>Embryophyta</taxon>
        <taxon>Tracheophyta</taxon>
        <taxon>Spermatophyta</taxon>
        <taxon>Magnoliopsida</taxon>
        <taxon>eudicotyledons</taxon>
        <taxon>Gunneridae</taxon>
        <taxon>Pentapetalae</taxon>
        <taxon>Caryophyllales</taxon>
        <taxon>Chenopodiaceae</taxon>
        <taxon>Chenopodioideae</taxon>
        <taxon>Atripliceae</taxon>
        <taxon>Chenopodium</taxon>
    </lineage>
</organism>
<protein>
    <recommendedName>
        <fullName evidence="3">hAT-like transposase RNase-H fold domain-containing protein</fullName>
    </recommendedName>
</protein>
<feature type="region of interest" description="Disordered" evidence="2">
    <location>
        <begin position="1"/>
        <end position="50"/>
    </location>
</feature>
<feature type="compositionally biased region" description="Polar residues" evidence="2">
    <location>
        <begin position="9"/>
        <end position="18"/>
    </location>
</feature>
<evidence type="ECO:0000313" key="5">
    <source>
        <dbReference type="Proteomes" id="UP000596660"/>
    </source>
</evidence>
<dbReference type="Pfam" id="PF14372">
    <property type="entry name" value="hAT-like_RNase-H"/>
    <property type="match status" value="1"/>
</dbReference>
<dbReference type="AlphaFoldDB" id="A0A803LIW4"/>